<feature type="region of interest" description="Disordered" evidence="2">
    <location>
        <begin position="258"/>
        <end position="281"/>
    </location>
</feature>
<dbReference type="AlphaFoldDB" id="A0AAV9JPD8"/>
<dbReference type="Gene3D" id="3.60.70.12">
    <property type="entry name" value="L-amino peptidase D-ALA esterase/amidase"/>
    <property type="match status" value="1"/>
</dbReference>
<evidence type="ECO:0000256" key="1">
    <source>
        <dbReference type="ARBA" id="ARBA00007068"/>
    </source>
</evidence>
<protein>
    <recommendedName>
        <fullName evidence="5">Aminopeptidase</fullName>
    </recommendedName>
</protein>
<evidence type="ECO:0000256" key="2">
    <source>
        <dbReference type="SAM" id="MobiDB-lite"/>
    </source>
</evidence>
<keyword evidence="4" id="KW-1185">Reference proteome</keyword>
<reference evidence="3 4" key="1">
    <citation type="submission" date="2021-11" db="EMBL/GenBank/DDBJ databases">
        <title>Black yeast isolated from Biological Soil Crust.</title>
        <authorList>
            <person name="Kurbessoian T."/>
        </authorList>
    </citation>
    <scope>NUCLEOTIDE SEQUENCE [LARGE SCALE GENOMIC DNA]</scope>
    <source>
        <strain evidence="3 4">CCFEE 5522</strain>
    </source>
</reference>
<dbReference type="Pfam" id="PF03576">
    <property type="entry name" value="Peptidase_S58"/>
    <property type="match status" value="1"/>
</dbReference>
<evidence type="ECO:0008006" key="5">
    <source>
        <dbReference type="Google" id="ProtNLM"/>
    </source>
</evidence>
<comment type="similarity">
    <text evidence="1">Belongs to the peptidase S58 family.</text>
</comment>
<feature type="compositionally biased region" description="Basic and acidic residues" evidence="2">
    <location>
        <begin position="258"/>
        <end position="272"/>
    </location>
</feature>
<dbReference type="PANTHER" id="PTHR36512:SF3">
    <property type="entry name" value="BLR5678 PROTEIN"/>
    <property type="match status" value="1"/>
</dbReference>
<organism evidence="3 4">
    <name type="scientific">Oleoguttula mirabilis</name>
    <dbReference type="NCBI Taxonomy" id="1507867"/>
    <lineage>
        <taxon>Eukaryota</taxon>
        <taxon>Fungi</taxon>
        <taxon>Dikarya</taxon>
        <taxon>Ascomycota</taxon>
        <taxon>Pezizomycotina</taxon>
        <taxon>Dothideomycetes</taxon>
        <taxon>Dothideomycetidae</taxon>
        <taxon>Mycosphaerellales</taxon>
        <taxon>Teratosphaeriaceae</taxon>
        <taxon>Oleoguttula</taxon>
    </lineage>
</organism>
<sequence>MSTHLPSRLTIRDLGYTPGLLPAGPTNSIVDVPGVHISQVTVETAADLKPGATATKGVTVISPRPPKEFYKPCHAGTFTFNGNGELTGSRQIADWGFTNTPIAFTNSLSLGTVFDGVWDWVIDQQEKMGWDGLTRARHYDSTYLIWGTPVVGETADWIVNSEVRSSRLGKEDIKRAFEGLRSREDGAIVQEGHAGGGAGMTCHVYAGGTGTASRLVGGGEGGAKEYTLGVLCQSNYGVLSELVVGGVPVGRLLQKEKDAEGAGKTADEDARSHIHAPAAQKELGGRTKDGSILVLIITDAPLASHQLQRLARHATAGLAQVGSSGVGRTFSGDIFLALSTAEHGPEQLEDFKSGRMRPTQTYTTEVVKNESIDAYFVACHEATEEAILNSLVGGREGTVTMDGTQVEGMPVDRVKELLGKYLVTI</sequence>
<dbReference type="GO" id="GO:0004177">
    <property type="term" value="F:aminopeptidase activity"/>
    <property type="evidence" value="ECO:0007669"/>
    <property type="project" value="TreeGrafter"/>
</dbReference>
<evidence type="ECO:0000313" key="3">
    <source>
        <dbReference type="EMBL" id="KAK4547219.1"/>
    </source>
</evidence>
<evidence type="ECO:0000313" key="4">
    <source>
        <dbReference type="Proteomes" id="UP001324427"/>
    </source>
</evidence>
<dbReference type="EMBL" id="JAVFHQ010000012">
    <property type="protein sequence ID" value="KAK4547219.1"/>
    <property type="molecule type" value="Genomic_DNA"/>
</dbReference>
<dbReference type="Proteomes" id="UP001324427">
    <property type="component" value="Unassembled WGS sequence"/>
</dbReference>
<comment type="caution">
    <text evidence="3">The sequence shown here is derived from an EMBL/GenBank/DDBJ whole genome shotgun (WGS) entry which is preliminary data.</text>
</comment>
<dbReference type="PANTHER" id="PTHR36512">
    <property type="entry name" value="D-AMINOPEPTIDASE"/>
    <property type="match status" value="1"/>
</dbReference>
<dbReference type="InterPro" id="IPR016117">
    <property type="entry name" value="ArgJ-like_dom_sf"/>
</dbReference>
<dbReference type="SUPFAM" id="SSF56266">
    <property type="entry name" value="DmpA/ArgJ-like"/>
    <property type="match status" value="1"/>
</dbReference>
<dbReference type="InterPro" id="IPR005321">
    <property type="entry name" value="Peptidase_S58_DmpA"/>
</dbReference>
<proteinExistence type="inferred from homology"/>
<name>A0AAV9JPD8_9PEZI</name>
<gene>
    <name evidence="3" type="ORF">LTR36_001441</name>
</gene>
<accession>A0AAV9JPD8</accession>